<keyword evidence="7" id="KW-0547">Nucleotide-binding</keyword>
<dbReference type="Proteomes" id="UP000018895">
    <property type="component" value="Unassembled WGS sequence"/>
</dbReference>
<evidence type="ECO:0000256" key="12">
    <source>
        <dbReference type="NCBIfam" id="TIGR00409"/>
    </source>
</evidence>
<dbReference type="Pfam" id="PF04073">
    <property type="entry name" value="tRNA_edit"/>
    <property type="match status" value="1"/>
</dbReference>
<dbReference type="Gene3D" id="3.90.960.10">
    <property type="entry name" value="YbaK/aminoacyl-tRNA synthetase-associated domain"/>
    <property type="match status" value="1"/>
</dbReference>
<feature type="domain" description="Aminoacyl-transfer RNA synthetases class-II family profile" evidence="13">
    <location>
        <begin position="1"/>
        <end position="374"/>
    </location>
</feature>
<evidence type="ECO:0000256" key="6">
    <source>
        <dbReference type="ARBA" id="ARBA00022598"/>
    </source>
</evidence>
<dbReference type="GO" id="GO:0016740">
    <property type="term" value="F:transferase activity"/>
    <property type="evidence" value="ECO:0007669"/>
    <property type="project" value="UniProtKB-ARBA"/>
</dbReference>
<dbReference type="PANTHER" id="PTHR42753:SF2">
    <property type="entry name" value="PROLINE--TRNA LIGASE"/>
    <property type="match status" value="1"/>
</dbReference>
<dbReference type="PRINTS" id="PR01046">
    <property type="entry name" value="TRNASYNTHPRO"/>
</dbReference>
<reference evidence="14" key="1">
    <citation type="journal article" date="2014" name="Genome Announc.">
        <title>Draft Genome Sequences of Three Alkaliphilic Bacillus Strains, Bacillus wakoensis JCM 9140T, Bacillus akibai JCM 9157T, and Bacillus hemicellulosilyticus JCM 9152T.</title>
        <authorList>
            <person name="Yuki M."/>
            <person name="Oshima K."/>
            <person name="Suda W."/>
            <person name="Oshida Y."/>
            <person name="Kitamura K."/>
            <person name="Iida T."/>
            <person name="Hattori M."/>
            <person name="Ohkuma M."/>
        </authorList>
    </citation>
    <scope>NUCLEOTIDE SEQUENCE [LARGE SCALE GENOMIC DNA]</scope>
    <source>
        <strain evidence="14">JCM 9152</strain>
    </source>
</reference>
<keyword evidence="15" id="KW-1185">Reference proteome</keyword>
<evidence type="ECO:0000256" key="1">
    <source>
        <dbReference type="ARBA" id="ARBA00004496"/>
    </source>
</evidence>
<gene>
    <name evidence="14" type="ORF">JCM9152_629</name>
</gene>
<dbReference type="SUPFAM" id="SSF52954">
    <property type="entry name" value="Class II aaRS ABD-related"/>
    <property type="match status" value="1"/>
</dbReference>
<dbReference type="GO" id="GO:0005829">
    <property type="term" value="C:cytosol"/>
    <property type="evidence" value="ECO:0007669"/>
    <property type="project" value="TreeGrafter"/>
</dbReference>
<dbReference type="InterPro" id="IPR036621">
    <property type="entry name" value="Anticodon-bd_dom_sf"/>
</dbReference>
<evidence type="ECO:0000256" key="10">
    <source>
        <dbReference type="ARBA" id="ARBA00023146"/>
    </source>
</evidence>
<organism evidence="14 15">
    <name type="scientific">Halalkalibacter hemicellulosilyticusJCM 9152</name>
    <dbReference type="NCBI Taxonomy" id="1236971"/>
    <lineage>
        <taxon>Bacteria</taxon>
        <taxon>Bacillati</taxon>
        <taxon>Bacillota</taxon>
        <taxon>Bacilli</taxon>
        <taxon>Bacillales</taxon>
        <taxon>Bacillaceae</taxon>
        <taxon>Halalkalibacter</taxon>
    </lineage>
</organism>
<dbReference type="FunFam" id="3.40.50.800:FF:000011">
    <property type="entry name" value="Proline--tRNA ligase"/>
    <property type="match status" value="1"/>
</dbReference>
<dbReference type="Gene3D" id="3.40.50.800">
    <property type="entry name" value="Anticodon-binding domain"/>
    <property type="match status" value="1"/>
</dbReference>
<sequence>MRLQDRHERDFVLGATHEEVITSLVRDDIKSYKKLPINVYQIQTKYRDERRPRFGVLRSREFIMKDAYSFDTSEEGLDESYKAMYEAYKRIFSKCGLDFRAVEADSGAIGGTDTHEFMVLSEIGEDTIAYSDGSDFAANIEIAPVKAVVTNHNEQQVLDVEKKETPNVKTIEEVTAFFNVDASQTIKSLLFMINEEPVLILVRGDHEVNEIKIAHLYPNAQSIELATIAQTNEYLGCEPGFIGPLQVKDSISIIADHSVQTIVNGICGANDRDYHFINVNVDRDVSDLQYADIRFIQEGDPSPDGKGTIRFARGIEVGHVFKLGTKYSEALGASFLNEQGKAEPMIMGCYGIGVSRTIAAIVEQNHDENGIVWPKNVSPFDIHLITINMKDDTQRELGEQLYGQLRNMNYDVLFDDRPERAGVKFKDSDLFGLPIRIAIGKRAAEQIVEVKIRMTGEMLEVKVDELESTIKQLMEK</sequence>
<dbReference type="InterPro" id="IPR036754">
    <property type="entry name" value="YbaK/aa-tRNA-synt-asso_dom_sf"/>
</dbReference>
<dbReference type="EMBL" id="BAUU01000003">
    <property type="protein sequence ID" value="GAE29282.1"/>
    <property type="molecule type" value="Genomic_DNA"/>
</dbReference>
<comment type="catalytic activity">
    <reaction evidence="11">
        <text>tRNA(Pro) + L-proline + ATP = L-prolyl-tRNA(Pro) + AMP + diphosphate</text>
        <dbReference type="Rhea" id="RHEA:14305"/>
        <dbReference type="Rhea" id="RHEA-COMP:9700"/>
        <dbReference type="Rhea" id="RHEA-COMP:9702"/>
        <dbReference type="ChEBI" id="CHEBI:30616"/>
        <dbReference type="ChEBI" id="CHEBI:33019"/>
        <dbReference type="ChEBI" id="CHEBI:60039"/>
        <dbReference type="ChEBI" id="CHEBI:78442"/>
        <dbReference type="ChEBI" id="CHEBI:78532"/>
        <dbReference type="ChEBI" id="CHEBI:456215"/>
        <dbReference type="EC" id="6.1.1.15"/>
    </reaction>
</comment>
<keyword evidence="10 14" id="KW-0030">Aminoacyl-tRNA synthetase</keyword>
<evidence type="ECO:0000256" key="7">
    <source>
        <dbReference type="ARBA" id="ARBA00022741"/>
    </source>
</evidence>
<keyword evidence="5" id="KW-0963">Cytoplasm</keyword>
<evidence type="ECO:0000256" key="2">
    <source>
        <dbReference type="ARBA" id="ARBA00011738"/>
    </source>
</evidence>
<name>W4QBD7_9BACI</name>
<dbReference type="NCBIfam" id="NF006625">
    <property type="entry name" value="PRK09194.1"/>
    <property type="match status" value="1"/>
</dbReference>
<proteinExistence type="predicted"/>
<dbReference type="NCBIfam" id="TIGR00409">
    <property type="entry name" value="proS_fam_II"/>
    <property type="match status" value="1"/>
</dbReference>
<comment type="subcellular location">
    <subcellularLocation>
        <location evidence="1">Cytoplasm</location>
    </subcellularLocation>
</comment>
<evidence type="ECO:0000256" key="11">
    <source>
        <dbReference type="ARBA" id="ARBA00047671"/>
    </source>
</evidence>
<dbReference type="InterPro" id="IPR050062">
    <property type="entry name" value="Pro-tRNA_synthetase"/>
</dbReference>
<protein>
    <recommendedName>
        <fullName evidence="4 12">Proline--tRNA ligase</fullName>
        <ecNumber evidence="3 12">6.1.1.15</ecNumber>
    </recommendedName>
</protein>
<dbReference type="InterPro" id="IPR004500">
    <property type="entry name" value="Pro-tRNA-synth_IIa_bac-type"/>
</dbReference>
<dbReference type="InterPro" id="IPR007214">
    <property type="entry name" value="YbaK/aa-tRNA-synth-assoc-dom"/>
</dbReference>
<dbReference type="InterPro" id="IPR045864">
    <property type="entry name" value="aa-tRNA-synth_II/BPL/LPL"/>
</dbReference>
<dbReference type="AlphaFoldDB" id="W4QBD7"/>
<evidence type="ECO:0000256" key="4">
    <source>
        <dbReference type="ARBA" id="ARBA00019110"/>
    </source>
</evidence>
<comment type="subunit">
    <text evidence="2">Homodimer.</text>
</comment>
<evidence type="ECO:0000259" key="13">
    <source>
        <dbReference type="PROSITE" id="PS50862"/>
    </source>
</evidence>
<dbReference type="CDD" id="cd04334">
    <property type="entry name" value="ProRS-INS"/>
    <property type="match status" value="1"/>
</dbReference>
<dbReference type="Pfam" id="PF03129">
    <property type="entry name" value="HGTP_anticodon"/>
    <property type="match status" value="1"/>
</dbReference>
<evidence type="ECO:0000256" key="8">
    <source>
        <dbReference type="ARBA" id="ARBA00022840"/>
    </source>
</evidence>
<dbReference type="GO" id="GO:0004827">
    <property type="term" value="F:proline-tRNA ligase activity"/>
    <property type="evidence" value="ECO:0007669"/>
    <property type="project" value="UniProtKB-UniRule"/>
</dbReference>
<dbReference type="PANTHER" id="PTHR42753">
    <property type="entry name" value="MITOCHONDRIAL RIBOSOME PROTEIN L39/PROLYL-TRNA LIGASE FAMILY MEMBER"/>
    <property type="match status" value="1"/>
</dbReference>
<dbReference type="Gene3D" id="3.30.930.10">
    <property type="entry name" value="Bira Bifunctional Protein, Domain 2"/>
    <property type="match status" value="2"/>
</dbReference>
<evidence type="ECO:0000256" key="9">
    <source>
        <dbReference type="ARBA" id="ARBA00022917"/>
    </source>
</evidence>
<evidence type="ECO:0000313" key="15">
    <source>
        <dbReference type="Proteomes" id="UP000018895"/>
    </source>
</evidence>
<dbReference type="InterPro" id="IPR002316">
    <property type="entry name" value="Pro-tRNA-ligase_IIa"/>
</dbReference>
<comment type="caution">
    <text evidence="14">The sequence shown here is derived from an EMBL/GenBank/DDBJ whole genome shotgun (WGS) entry which is preliminary data.</text>
</comment>
<dbReference type="CDD" id="cd00861">
    <property type="entry name" value="ProRS_anticodon_short"/>
    <property type="match status" value="1"/>
</dbReference>
<keyword evidence="8" id="KW-0067">ATP-binding</keyword>
<dbReference type="SUPFAM" id="SSF55826">
    <property type="entry name" value="YbaK/ProRS associated domain"/>
    <property type="match status" value="1"/>
</dbReference>
<dbReference type="InterPro" id="IPR002314">
    <property type="entry name" value="aa-tRNA-synt_IIb"/>
</dbReference>
<dbReference type="GO" id="GO:0002161">
    <property type="term" value="F:aminoacyl-tRNA deacylase activity"/>
    <property type="evidence" value="ECO:0007669"/>
    <property type="project" value="InterPro"/>
</dbReference>
<dbReference type="InterPro" id="IPR044140">
    <property type="entry name" value="ProRS_anticodon_short"/>
</dbReference>
<accession>W4QBD7</accession>
<keyword evidence="6" id="KW-0436">Ligase</keyword>
<dbReference type="STRING" id="1236971.JCM9152_629"/>
<dbReference type="EC" id="6.1.1.15" evidence="3 12"/>
<evidence type="ECO:0000313" key="14">
    <source>
        <dbReference type="EMBL" id="GAE29282.1"/>
    </source>
</evidence>
<dbReference type="InterPro" id="IPR004154">
    <property type="entry name" value="Anticodon-bd"/>
</dbReference>
<dbReference type="GO" id="GO:0006433">
    <property type="term" value="P:prolyl-tRNA aminoacylation"/>
    <property type="evidence" value="ECO:0007669"/>
    <property type="project" value="UniProtKB-UniRule"/>
</dbReference>
<dbReference type="SUPFAM" id="SSF55681">
    <property type="entry name" value="Class II aaRS and biotin synthetases"/>
    <property type="match status" value="1"/>
</dbReference>
<dbReference type="GO" id="GO:0140096">
    <property type="term" value="F:catalytic activity, acting on a protein"/>
    <property type="evidence" value="ECO:0007669"/>
    <property type="project" value="UniProtKB-ARBA"/>
</dbReference>
<dbReference type="InterPro" id="IPR006195">
    <property type="entry name" value="aa-tRNA-synth_II"/>
</dbReference>
<dbReference type="Pfam" id="PF00587">
    <property type="entry name" value="tRNA-synt_2b"/>
    <property type="match status" value="1"/>
</dbReference>
<keyword evidence="9" id="KW-0648">Protein biosynthesis</keyword>
<evidence type="ECO:0000256" key="5">
    <source>
        <dbReference type="ARBA" id="ARBA00022490"/>
    </source>
</evidence>
<dbReference type="GO" id="GO:0005524">
    <property type="term" value="F:ATP binding"/>
    <property type="evidence" value="ECO:0007669"/>
    <property type="project" value="UniProtKB-KW"/>
</dbReference>
<evidence type="ECO:0000256" key="3">
    <source>
        <dbReference type="ARBA" id="ARBA00012831"/>
    </source>
</evidence>
<dbReference type="PROSITE" id="PS50862">
    <property type="entry name" value="AA_TRNA_LIGASE_II"/>
    <property type="match status" value="1"/>
</dbReference>